<keyword evidence="1" id="KW-0812">Transmembrane</keyword>
<dbReference type="HOGENOM" id="CLU_127536_0_0_9"/>
<feature type="transmembrane region" description="Helical" evidence="1">
    <location>
        <begin position="69"/>
        <end position="86"/>
    </location>
</feature>
<dbReference type="EMBL" id="CP006905">
    <property type="protein sequence ID" value="AIY83187.1"/>
    <property type="molecule type" value="Genomic_DNA"/>
</dbReference>
<feature type="transmembrane region" description="Helical" evidence="1">
    <location>
        <begin position="143"/>
        <end position="168"/>
    </location>
</feature>
<feature type="transmembrane region" description="Helical" evidence="1">
    <location>
        <begin position="92"/>
        <end position="112"/>
    </location>
</feature>
<dbReference type="STRING" id="1561.NPD11_2371"/>
<keyword evidence="1" id="KW-1133">Transmembrane helix</keyword>
<evidence type="ECO:0008006" key="4">
    <source>
        <dbReference type="Google" id="ProtNLM"/>
    </source>
</evidence>
<name>A0A0A7FUA6_9CLOT</name>
<accession>A0A0A7FUA6</accession>
<dbReference type="OrthoDB" id="1912922at2"/>
<evidence type="ECO:0000313" key="3">
    <source>
        <dbReference type="Proteomes" id="UP000030635"/>
    </source>
</evidence>
<dbReference type="Pfam" id="PF10947">
    <property type="entry name" value="DUF2628"/>
    <property type="match status" value="1"/>
</dbReference>
<protein>
    <recommendedName>
        <fullName evidence="4">DUF2628 domain-containing protein</fullName>
    </recommendedName>
</protein>
<proteinExistence type="predicted"/>
<gene>
    <name evidence="2" type="ORF">U729_620</name>
</gene>
<dbReference type="Proteomes" id="UP000030635">
    <property type="component" value="Chromosome"/>
</dbReference>
<dbReference type="InterPro" id="IPR024399">
    <property type="entry name" value="DUF2628"/>
</dbReference>
<dbReference type="eggNOG" id="COG4969">
    <property type="taxonomic scope" value="Bacteria"/>
</dbReference>
<dbReference type="RefSeq" id="WP_039311537.1">
    <property type="nucleotide sequence ID" value="NZ_CP006905.1"/>
</dbReference>
<reference evidence="2 3" key="1">
    <citation type="journal article" date="2015" name="Infect. Genet. Evol.">
        <title>Genomic sequences of six botulinum neurotoxin-producing strains representing three clostridial species illustrate the mobility and diversity of botulinum neurotoxin genes.</title>
        <authorList>
            <person name="Smith T.J."/>
            <person name="Hill K.K."/>
            <person name="Xie G."/>
            <person name="Foley B.T."/>
            <person name="Williamson C.H."/>
            <person name="Foster J.T."/>
            <person name="Johnson S.L."/>
            <person name="Chertkov O."/>
            <person name="Teshima H."/>
            <person name="Gibbons H.S."/>
            <person name="Johnsky L.A."/>
            <person name="Karavis M.A."/>
            <person name="Smith L.A."/>
        </authorList>
    </citation>
    <scope>NUCLEOTIDE SEQUENCE [LARGE SCALE GENOMIC DNA]</scope>
    <source>
        <strain evidence="2">Sullivan</strain>
    </source>
</reference>
<keyword evidence="1" id="KW-0472">Membrane</keyword>
<evidence type="ECO:0000256" key="1">
    <source>
        <dbReference type="SAM" id="Phobius"/>
    </source>
</evidence>
<keyword evidence="3" id="KW-1185">Reference proteome</keyword>
<organism evidence="2 3">
    <name type="scientific">Clostridium baratii str. Sullivan</name>
    <dbReference type="NCBI Taxonomy" id="1415775"/>
    <lineage>
        <taxon>Bacteria</taxon>
        <taxon>Bacillati</taxon>
        <taxon>Bacillota</taxon>
        <taxon>Clostridia</taxon>
        <taxon>Eubacteriales</taxon>
        <taxon>Clostridiaceae</taxon>
        <taxon>Clostridium</taxon>
    </lineage>
</organism>
<dbReference type="KEGG" id="cbv:U729_620"/>
<evidence type="ECO:0000313" key="2">
    <source>
        <dbReference type="EMBL" id="AIY83187.1"/>
    </source>
</evidence>
<dbReference type="AlphaFoldDB" id="A0A0A7FUA6"/>
<feature type="transmembrane region" description="Helical" evidence="1">
    <location>
        <begin position="45"/>
        <end position="62"/>
    </location>
</feature>
<sequence>MEHETFDDEFNNLIEDEKDFINFVGHSNTEYYFKKMRKQDGTKQFPSWNFAAFFVPGYWFLYRKLYKWFIGYSIINVIIAFIAEFTSSNVALIGNLILSILVGIFANSIYITHAKRKIKSLRSFFEQFGNVDEQIKANGGTNIVAPLVLLAISLFIALIAFVLFASIASSFLNSSFTNFIF</sequence>